<dbReference type="EMBL" id="VYDO01000075">
    <property type="protein sequence ID" value="MYG37794.1"/>
    <property type="molecule type" value="Genomic_DNA"/>
</dbReference>
<protein>
    <submittedName>
        <fullName evidence="1">Uncharacterized protein</fullName>
    </submittedName>
</protein>
<organism evidence="1">
    <name type="scientific">Synechococcus sp. SB0676_bin_10</name>
    <dbReference type="NCBI Taxonomy" id="2604869"/>
    <lineage>
        <taxon>Bacteria</taxon>
        <taxon>Bacillati</taxon>
        <taxon>Cyanobacteriota</taxon>
        <taxon>Cyanophyceae</taxon>
        <taxon>Synechococcales</taxon>
        <taxon>Synechococcaceae</taxon>
        <taxon>Synechococcus</taxon>
    </lineage>
</organism>
<accession>A0A6B1F994</accession>
<reference evidence="1" key="1">
    <citation type="submission" date="2019-09" db="EMBL/GenBank/DDBJ databases">
        <title>Characterisation of the sponge microbiome using genome-centric metagenomics.</title>
        <authorList>
            <person name="Engelberts J.P."/>
            <person name="Robbins S.J."/>
            <person name="De Goeij J.M."/>
            <person name="Aranda M."/>
            <person name="Bell S.C."/>
            <person name="Webster N.S."/>
        </authorList>
    </citation>
    <scope>NUCLEOTIDE SEQUENCE</scope>
    <source>
        <strain evidence="1">SB0676_bin_10</strain>
    </source>
</reference>
<comment type="caution">
    <text evidence="1">The sequence shown here is derived from an EMBL/GenBank/DDBJ whole genome shotgun (WGS) entry which is preliminary data.</text>
</comment>
<evidence type="ECO:0000313" key="1">
    <source>
        <dbReference type="EMBL" id="MYG37794.1"/>
    </source>
</evidence>
<dbReference type="AlphaFoldDB" id="A0A6B1F994"/>
<name>A0A6B1F994_9SYNE</name>
<gene>
    <name evidence="1" type="ORF">F4162_02015</name>
</gene>
<sequence>MSIPARLVSTTTAWVLAGASLLQPGHAARLERQLVDRLHQALNNNDAAGLTALINQEGTMDPQQLMARLGRLEERFGPLTWQVSQGQPLPDGRALLELEVRGMGEVAGVLYQLEATQTLAVSSRQGQILEQEVLEEEAWVYSGDQRLPVTLQIPDAVLTGQRYDVDVILDEPLDSGLLAGGILEVSPYAVQIMRAPTIQLGALHAGGLFKRVQAPYTPGGQTWAVMLVHPDGTLIASKRVRVSDTPPTVTTPPNRP</sequence>
<proteinExistence type="predicted"/>